<gene>
    <name evidence="11" type="primary">ORF35587</name>
</gene>
<dbReference type="GO" id="GO:0008270">
    <property type="term" value="F:zinc ion binding"/>
    <property type="evidence" value="ECO:0007669"/>
    <property type="project" value="UniProtKB-KW"/>
</dbReference>
<dbReference type="InterPro" id="IPR013083">
    <property type="entry name" value="Znf_RING/FYVE/PHD"/>
</dbReference>
<keyword evidence="7 9" id="KW-0472">Membrane</keyword>
<feature type="domain" description="RING-type" evidence="10">
    <location>
        <begin position="225"/>
        <end position="275"/>
    </location>
</feature>
<dbReference type="GO" id="GO:0036503">
    <property type="term" value="P:ERAD pathway"/>
    <property type="evidence" value="ECO:0007669"/>
    <property type="project" value="TreeGrafter"/>
</dbReference>
<evidence type="ECO:0000256" key="7">
    <source>
        <dbReference type="ARBA" id="ARBA00023136"/>
    </source>
</evidence>
<dbReference type="InterPro" id="IPR040176">
    <property type="entry name" value="RNF121/RNF175"/>
</dbReference>
<dbReference type="AlphaFoldDB" id="A0A0B6YSL3"/>
<keyword evidence="6 9" id="KW-1133">Transmembrane helix</keyword>
<dbReference type="PROSITE" id="PS50089">
    <property type="entry name" value="ZF_RING_2"/>
    <property type="match status" value="1"/>
</dbReference>
<dbReference type="SMART" id="SM01197">
    <property type="entry name" value="FANCL_C"/>
    <property type="match status" value="1"/>
</dbReference>
<reference evidence="11" key="1">
    <citation type="submission" date="2014-12" db="EMBL/GenBank/DDBJ databases">
        <title>Insight into the proteome of Arion vulgaris.</title>
        <authorList>
            <person name="Aradska J."/>
            <person name="Bulat T."/>
            <person name="Smidak R."/>
            <person name="Sarate P."/>
            <person name="Gangsoo J."/>
            <person name="Sialana F."/>
            <person name="Bilban M."/>
            <person name="Lubec G."/>
        </authorList>
    </citation>
    <scope>NUCLEOTIDE SEQUENCE</scope>
    <source>
        <tissue evidence="11">Skin</tissue>
    </source>
</reference>
<protein>
    <recommendedName>
        <fullName evidence="10">RING-type domain-containing protein</fullName>
    </recommendedName>
</protein>
<dbReference type="GO" id="GO:0005789">
    <property type="term" value="C:endoplasmic reticulum membrane"/>
    <property type="evidence" value="ECO:0007669"/>
    <property type="project" value="TreeGrafter"/>
</dbReference>
<keyword evidence="5" id="KW-0862">Zinc</keyword>
<dbReference type="EMBL" id="HACG01012363">
    <property type="protein sequence ID" value="CEK59228.1"/>
    <property type="molecule type" value="Transcribed_RNA"/>
</dbReference>
<evidence type="ECO:0000256" key="2">
    <source>
        <dbReference type="ARBA" id="ARBA00022692"/>
    </source>
</evidence>
<feature type="transmembrane region" description="Helical" evidence="9">
    <location>
        <begin position="84"/>
        <end position="117"/>
    </location>
</feature>
<evidence type="ECO:0000256" key="4">
    <source>
        <dbReference type="ARBA" id="ARBA00022771"/>
    </source>
</evidence>
<dbReference type="SUPFAM" id="SSF57850">
    <property type="entry name" value="RING/U-box"/>
    <property type="match status" value="1"/>
</dbReference>
<evidence type="ECO:0000256" key="5">
    <source>
        <dbReference type="ARBA" id="ARBA00022833"/>
    </source>
</evidence>
<evidence type="ECO:0000256" key="1">
    <source>
        <dbReference type="ARBA" id="ARBA00004141"/>
    </source>
</evidence>
<dbReference type="SMART" id="SM00184">
    <property type="entry name" value="RING"/>
    <property type="match status" value="1"/>
</dbReference>
<name>A0A0B6YSL3_9EUPU</name>
<organism evidence="11">
    <name type="scientific">Arion vulgaris</name>
    <dbReference type="NCBI Taxonomy" id="1028688"/>
    <lineage>
        <taxon>Eukaryota</taxon>
        <taxon>Metazoa</taxon>
        <taxon>Spiralia</taxon>
        <taxon>Lophotrochozoa</taxon>
        <taxon>Mollusca</taxon>
        <taxon>Gastropoda</taxon>
        <taxon>Heterobranchia</taxon>
        <taxon>Euthyneura</taxon>
        <taxon>Panpulmonata</taxon>
        <taxon>Eupulmonata</taxon>
        <taxon>Stylommatophora</taxon>
        <taxon>Helicina</taxon>
        <taxon>Arionoidea</taxon>
        <taxon>Arionidae</taxon>
        <taxon>Arion</taxon>
    </lineage>
</organism>
<dbReference type="PANTHER" id="PTHR13407">
    <property type="entry name" value="RNF121 PROTEIN"/>
    <property type="match status" value="1"/>
</dbReference>
<keyword evidence="3" id="KW-0479">Metal-binding</keyword>
<dbReference type="GO" id="GO:0061630">
    <property type="term" value="F:ubiquitin protein ligase activity"/>
    <property type="evidence" value="ECO:0007669"/>
    <property type="project" value="TreeGrafter"/>
</dbReference>
<keyword evidence="2 9" id="KW-0812">Transmembrane</keyword>
<feature type="transmembrane region" description="Helical" evidence="9">
    <location>
        <begin position="137"/>
        <end position="161"/>
    </location>
</feature>
<dbReference type="InterPro" id="IPR001841">
    <property type="entry name" value="Znf_RING"/>
</dbReference>
<feature type="transmembrane region" description="Helical" evidence="9">
    <location>
        <begin position="173"/>
        <end position="190"/>
    </location>
</feature>
<evidence type="ECO:0000256" key="3">
    <source>
        <dbReference type="ARBA" id="ARBA00022723"/>
    </source>
</evidence>
<accession>A0A0B6YSL3</accession>
<sequence>MASMQDVVDLEDENLDSLPEDALSNFADEETQSVEQQGQQKEQTDQGFIRPEIIIIFIVILLVAQIILIAWKRKNFKSYQRTTLLGLWLLPLGASIMLAYIRFCIVWGIFSVITAFVAFKASRKPLSGSTPRWVYKWFLLVYKVSYALGIIGYLTILLTFFGIHKLVSIESKTSVDFSLLLLFYGLYFGVVSRDLAEVCTDIMATHIGYCTVSGLPAKRLSSNTCAVCGCEIFLTSNDSVTIEKTINLNCGHIFHEFCIRGWCIVGKKQTCPYCKEKVDLKRMFPGPWERPHLLHGSLLDCIRYFVVWNPFIIAIANIFTRYLGFDLQSLSSSVS</sequence>
<dbReference type="CDD" id="cd16475">
    <property type="entry name" value="RING-H2_RNF121-like"/>
    <property type="match status" value="1"/>
</dbReference>
<dbReference type="GO" id="GO:0000139">
    <property type="term" value="C:Golgi membrane"/>
    <property type="evidence" value="ECO:0007669"/>
    <property type="project" value="TreeGrafter"/>
</dbReference>
<dbReference type="Gene3D" id="3.30.40.10">
    <property type="entry name" value="Zinc/RING finger domain, C3HC4 (zinc finger)"/>
    <property type="match status" value="1"/>
</dbReference>
<evidence type="ECO:0000256" key="9">
    <source>
        <dbReference type="SAM" id="Phobius"/>
    </source>
</evidence>
<evidence type="ECO:0000259" key="10">
    <source>
        <dbReference type="PROSITE" id="PS50089"/>
    </source>
</evidence>
<evidence type="ECO:0000313" key="11">
    <source>
        <dbReference type="EMBL" id="CEK59228.1"/>
    </source>
</evidence>
<feature type="transmembrane region" description="Helical" evidence="9">
    <location>
        <begin position="53"/>
        <end position="72"/>
    </location>
</feature>
<dbReference type="PANTHER" id="PTHR13407:SF0">
    <property type="entry name" value="FI05221P"/>
    <property type="match status" value="1"/>
</dbReference>
<keyword evidence="4 8" id="KW-0863">Zinc-finger</keyword>
<evidence type="ECO:0000256" key="6">
    <source>
        <dbReference type="ARBA" id="ARBA00022989"/>
    </source>
</evidence>
<proteinExistence type="predicted"/>
<comment type="subcellular location">
    <subcellularLocation>
        <location evidence="1">Membrane</location>
        <topology evidence="1">Multi-pass membrane protein</topology>
    </subcellularLocation>
</comment>
<evidence type="ECO:0000256" key="8">
    <source>
        <dbReference type="PROSITE-ProRule" id="PRU00175"/>
    </source>
</evidence>